<evidence type="ECO:0000256" key="6">
    <source>
        <dbReference type="SAM" id="MobiDB-lite"/>
    </source>
</evidence>
<dbReference type="InterPro" id="IPR036397">
    <property type="entry name" value="RNaseH_sf"/>
</dbReference>
<evidence type="ECO:0000313" key="9">
    <source>
        <dbReference type="Proteomes" id="UP000035680"/>
    </source>
</evidence>
<keyword evidence="4" id="KW-0378">Hydrolase</keyword>
<keyword evidence="4" id="KW-0255">Endonuclease</keyword>
<dbReference type="CDD" id="cd01647">
    <property type="entry name" value="RT_LTR"/>
    <property type="match status" value="1"/>
</dbReference>
<dbReference type="SUPFAM" id="SSF53098">
    <property type="entry name" value="Ribonuclease H-like"/>
    <property type="match status" value="1"/>
</dbReference>
<feature type="domain" description="Reverse transcriptase" evidence="7">
    <location>
        <begin position="335"/>
        <end position="516"/>
    </location>
</feature>
<feature type="region of interest" description="Disordered" evidence="6">
    <location>
        <begin position="1219"/>
        <end position="1256"/>
    </location>
</feature>
<sequence>MKEHQFQMMLPFLKGRAWSRLYNHGYRYQTLSEGLYDLECAVKIDKPAEKSRLNKNSQITQKFTGECNYCHKVGHKAARCHTRINDAKKALNTTADITKNTSNVSNSSNKYQPQIYHRNNFILKSENVKLPLIEVNISKGCYTALIDTGANVGIIRESITLRHGLEVTPCDDIVRQTFGTESRSLGKTVVSVKIKDKICELELLCVKDIYMDDIYDLLLDTNAIVKFNLNINLAQKKIIMDKKSIDLIEVVKPNSHNMNNIMLREPMISNEEAFKKLNEVLPKLPEFYESCNSYTESVFTAPRQSFYTDIPHKFVRYHIPVKLLKYIDEELDYLIDNKIIIPSDTPYLHNMILVKKSDNTYRPCSDMRETNKITVVDQYPVADLRETLSSLQGYTLFSTIDIKKAFQLIAIQPEDQPRFGIYCHRGTFQYTKLPFGYVNSAQIFQRAIDSCLQKGNLNKVAKAYFDDILVRTNQSIEHHIKTVASVLSVLIECNLAVNFKKCRFACKSIEFLGHLIDGNGMSPSHANRECIRNMKIEKSITGIKRFLGATGFFCNLIPSYSRLCEPLTFLLSPKNQFKWTNSQDKAIEALKSALIENCTVAHPNFNLPFEIYVDSSMSHHGAVIMQRDKNNVLLPVRYWSMKRKFTKKHRSSVYVELEGIVQLCRRFKYYLLGNKNIVYTDHKGLVKIISSSTDITFSQWLYELQPFQITFKYIPGFKNIIADFFSRPTNILREEENEVIMENDSDMEIIPNQEFVINNVSLNNTVGRCFTSDYLVDKQSKDEDLMNVAFCKKHNIVMFNGIYGVFKDQSKKVFIPFLPNTDLYDTCVKIHSMGHFKLSKIVKLISMKWFNPKIYLTLRDIESKCESCLKTNVHHQPKIRKVILLYDMPRIAYSVDLAGPWNNPLSKFRYVCMVIDIFSRFWMPIPLVDSSFSSIAQGLKTVFNRYGMPKLLRMDNATYFRCHQMQEFAESNNIKIEFADPYVHTNVMAERAIRSLEEMISRCNGNNQPFETLLEDMMFYYNASPNMSTGITPYELFFAGKCHMPYEFCQNIEPTLIDRDYAYYKLKENALIAYNNAYITLLNNRLKYSKNINIKKTNLPVGTLIYVKKAVRDSKLKYSYEGPFEVVSSDFLSVSYRRIEKKKYQRNSVMKCHISQVKLVDKMSFLHNLSNEEKREDNEIPLESQNVVSDKNLITKKNVLPDIINIVSPDQSTNPAIVKRKRGRPRKNNVGTTKSLTENTVRKVKRRGRKPKSMKK</sequence>
<dbReference type="GO" id="GO:0004519">
    <property type="term" value="F:endonuclease activity"/>
    <property type="evidence" value="ECO:0007669"/>
    <property type="project" value="UniProtKB-KW"/>
</dbReference>
<reference evidence="9" key="1">
    <citation type="submission" date="2014-07" db="EMBL/GenBank/DDBJ databases">
        <authorList>
            <person name="Martin A.A"/>
            <person name="De Silva N."/>
        </authorList>
    </citation>
    <scope>NUCLEOTIDE SEQUENCE</scope>
</reference>
<evidence type="ECO:0000256" key="2">
    <source>
        <dbReference type="ARBA" id="ARBA00022695"/>
    </source>
</evidence>
<dbReference type="InterPro" id="IPR043502">
    <property type="entry name" value="DNA/RNA_pol_sf"/>
</dbReference>
<keyword evidence="2" id="KW-0548">Nucleotidyltransferase</keyword>
<dbReference type="Proteomes" id="UP000035680">
    <property type="component" value="Unassembled WGS sequence"/>
</dbReference>
<proteinExistence type="predicted"/>
<evidence type="ECO:0000256" key="1">
    <source>
        <dbReference type="ARBA" id="ARBA00022679"/>
    </source>
</evidence>
<dbReference type="PROSITE" id="PS50878">
    <property type="entry name" value="RT_POL"/>
    <property type="match status" value="1"/>
</dbReference>
<keyword evidence="1" id="KW-0808">Transferase</keyword>
<dbReference type="WBParaSite" id="SVE_0629200.1">
    <property type="protein sequence ID" value="SVE_0629200.1"/>
    <property type="gene ID" value="SVE_0629200"/>
</dbReference>
<protein>
    <submittedName>
        <fullName evidence="10">Endonuclease</fullName>
    </submittedName>
</protein>
<accession>A0A0K0FBS9</accession>
<evidence type="ECO:0000256" key="5">
    <source>
        <dbReference type="ARBA" id="ARBA00023268"/>
    </source>
</evidence>
<reference evidence="10" key="2">
    <citation type="submission" date="2015-08" db="UniProtKB">
        <authorList>
            <consortium name="WormBaseParasite"/>
        </authorList>
    </citation>
    <scope>IDENTIFICATION</scope>
</reference>
<dbReference type="SUPFAM" id="SSF56672">
    <property type="entry name" value="DNA/RNA polymerases"/>
    <property type="match status" value="1"/>
</dbReference>
<feature type="compositionally biased region" description="Polar residues" evidence="6">
    <location>
        <begin position="1229"/>
        <end position="1239"/>
    </location>
</feature>
<keyword evidence="9" id="KW-1185">Reference proteome</keyword>
<dbReference type="Gene3D" id="3.30.420.10">
    <property type="entry name" value="Ribonuclease H-like superfamily/Ribonuclease H"/>
    <property type="match status" value="1"/>
</dbReference>
<dbReference type="Gene3D" id="3.30.70.270">
    <property type="match status" value="2"/>
</dbReference>
<dbReference type="Pfam" id="PF00665">
    <property type="entry name" value="rve"/>
    <property type="match status" value="1"/>
</dbReference>
<dbReference type="STRING" id="75913.A0A0K0FBS9"/>
<dbReference type="PANTHER" id="PTHR37984">
    <property type="entry name" value="PROTEIN CBG26694"/>
    <property type="match status" value="1"/>
</dbReference>
<keyword evidence="5" id="KW-0511">Multifunctional enzyme</keyword>
<feature type="domain" description="Integrase catalytic" evidence="8">
    <location>
        <begin position="885"/>
        <end position="1041"/>
    </location>
</feature>
<dbReference type="InterPro" id="IPR012337">
    <property type="entry name" value="RNaseH-like_sf"/>
</dbReference>
<dbReference type="InterPro" id="IPR041577">
    <property type="entry name" value="RT_RNaseH_2"/>
</dbReference>
<dbReference type="InterPro" id="IPR000477">
    <property type="entry name" value="RT_dom"/>
</dbReference>
<dbReference type="SUPFAM" id="SSF50630">
    <property type="entry name" value="Acid proteases"/>
    <property type="match status" value="1"/>
</dbReference>
<organism evidence="9 10">
    <name type="scientific">Strongyloides venezuelensis</name>
    <name type="common">Threadworm</name>
    <dbReference type="NCBI Taxonomy" id="75913"/>
    <lineage>
        <taxon>Eukaryota</taxon>
        <taxon>Metazoa</taxon>
        <taxon>Ecdysozoa</taxon>
        <taxon>Nematoda</taxon>
        <taxon>Chromadorea</taxon>
        <taxon>Rhabditida</taxon>
        <taxon>Tylenchina</taxon>
        <taxon>Panagrolaimomorpha</taxon>
        <taxon>Strongyloidoidea</taxon>
        <taxon>Strongyloididae</taxon>
        <taxon>Strongyloides</taxon>
    </lineage>
</organism>
<dbReference type="Pfam" id="PF17919">
    <property type="entry name" value="RT_RNaseH_2"/>
    <property type="match status" value="1"/>
</dbReference>
<name>A0A0K0FBS9_STRVS</name>
<dbReference type="GO" id="GO:0016779">
    <property type="term" value="F:nucleotidyltransferase activity"/>
    <property type="evidence" value="ECO:0007669"/>
    <property type="project" value="UniProtKB-KW"/>
</dbReference>
<evidence type="ECO:0000313" key="10">
    <source>
        <dbReference type="WBParaSite" id="SVE_0629200.1"/>
    </source>
</evidence>
<dbReference type="Gene3D" id="2.40.70.10">
    <property type="entry name" value="Acid Proteases"/>
    <property type="match status" value="1"/>
</dbReference>
<dbReference type="GO" id="GO:0015074">
    <property type="term" value="P:DNA integration"/>
    <property type="evidence" value="ECO:0007669"/>
    <property type="project" value="InterPro"/>
</dbReference>
<dbReference type="PANTHER" id="PTHR37984:SF5">
    <property type="entry name" value="PROTEIN NYNRIN-LIKE"/>
    <property type="match status" value="1"/>
</dbReference>
<dbReference type="AlphaFoldDB" id="A0A0K0FBS9"/>
<dbReference type="InterPro" id="IPR043128">
    <property type="entry name" value="Rev_trsase/Diguanyl_cyclase"/>
</dbReference>
<dbReference type="InterPro" id="IPR050951">
    <property type="entry name" value="Retrovirus_Pol_polyprotein"/>
</dbReference>
<dbReference type="InterPro" id="IPR021109">
    <property type="entry name" value="Peptidase_aspartic_dom_sf"/>
</dbReference>
<evidence type="ECO:0000256" key="4">
    <source>
        <dbReference type="ARBA" id="ARBA00022759"/>
    </source>
</evidence>
<evidence type="ECO:0000259" key="7">
    <source>
        <dbReference type="PROSITE" id="PS50878"/>
    </source>
</evidence>
<dbReference type="Pfam" id="PF00078">
    <property type="entry name" value="RVT_1"/>
    <property type="match status" value="1"/>
</dbReference>
<feature type="compositionally biased region" description="Basic residues" evidence="6">
    <location>
        <begin position="1242"/>
        <end position="1256"/>
    </location>
</feature>
<dbReference type="InterPro" id="IPR001584">
    <property type="entry name" value="Integrase_cat-core"/>
</dbReference>
<evidence type="ECO:0000259" key="8">
    <source>
        <dbReference type="PROSITE" id="PS50994"/>
    </source>
</evidence>
<evidence type="ECO:0000256" key="3">
    <source>
        <dbReference type="ARBA" id="ARBA00022722"/>
    </source>
</evidence>
<dbReference type="PROSITE" id="PS50994">
    <property type="entry name" value="INTEGRASE"/>
    <property type="match status" value="1"/>
</dbReference>
<keyword evidence="3" id="KW-0540">Nuclease</keyword>
<dbReference type="Gene3D" id="3.10.10.10">
    <property type="entry name" value="HIV Type 1 Reverse Transcriptase, subunit A, domain 1"/>
    <property type="match status" value="1"/>
</dbReference>
<dbReference type="GO" id="GO:0003676">
    <property type="term" value="F:nucleic acid binding"/>
    <property type="evidence" value="ECO:0007669"/>
    <property type="project" value="InterPro"/>
</dbReference>
<dbReference type="GO" id="GO:0042575">
    <property type="term" value="C:DNA polymerase complex"/>
    <property type="evidence" value="ECO:0007669"/>
    <property type="project" value="UniProtKB-ARBA"/>
</dbReference>